<dbReference type="InParanoid" id="K3Z1Z3"/>
<sequence length="45" mass="4972">MVMHSYLICSLELEFSGRVASNGGTHHGPRTLTITGRHASTRFEL</sequence>
<organism evidence="1 2">
    <name type="scientific">Setaria italica</name>
    <name type="common">Foxtail millet</name>
    <name type="synonym">Panicum italicum</name>
    <dbReference type="NCBI Taxonomy" id="4555"/>
    <lineage>
        <taxon>Eukaryota</taxon>
        <taxon>Viridiplantae</taxon>
        <taxon>Streptophyta</taxon>
        <taxon>Embryophyta</taxon>
        <taxon>Tracheophyta</taxon>
        <taxon>Spermatophyta</taxon>
        <taxon>Magnoliopsida</taxon>
        <taxon>Liliopsida</taxon>
        <taxon>Poales</taxon>
        <taxon>Poaceae</taxon>
        <taxon>PACMAD clade</taxon>
        <taxon>Panicoideae</taxon>
        <taxon>Panicodae</taxon>
        <taxon>Paniceae</taxon>
        <taxon>Cenchrinae</taxon>
        <taxon>Setaria</taxon>
    </lineage>
</organism>
<dbReference type="HOGENOM" id="CLU_3208507_0_0_1"/>
<name>K3Z1Z3_SETIT</name>
<evidence type="ECO:0000313" key="1">
    <source>
        <dbReference type="EnsemblPlants" id="KQL28126"/>
    </source>
</evidence>
<accession>K3Z1Z3</accession>
<dbReference type="EMBL" id="AGNK02000045">
    <property type="status" value="NOT_ANNOTATED_CDS"/>
    <property type="molecule type" value="Genomic_DNA"/>
</dbReference>
<reference evidence="1" key="2">
    <citation type="submission" date="2018-08" db="UniProtKB">
        <authorList>
            <consortium name="EnsemblPlants"/>
        </authorList>
    </citation>
    <scope>IDENTIFICATION</scope>
    <source>
        <strain evidence="1">Yugu1</strain>
    </source>
</reference>
<proteinExistence type="predicted"/>
<dbReference type="EnsemblPlants" id="KQL28126">
    <property type="protein sequence ID" value="KQL28126"/>
    <property type="gene ID" value="SETIT_020561mg"/>
</dbReference>
<protein>
    <submittedName>
        <fullName evidence="1">Uncharacterized protein</fullName>
    </submittedName>
</protein>
<dbReference type="Proteomes" id="UP000004995">
    <property type="component" value="Unassembled WGS sequence"/>
</dbReference>
<reference evidence="2" key="1">
    <citation type="journal article" date="2012" name="Nat. Biotechnol.">
        <title>Reference genome sequence of the model plant Setaria.</title>
        <authorList>
            <person name="Bennetzen J.L."/>
            <person name="Schmutz J."/>
            <person name="Wang H."/>
            <person name="Percifield R."/>
            <person name="Hawkins J."/>
            <person name="Pontaroli A.C."/>
            <person name="Estep M."/>
            <person name="Feng L."/>
            <person name="Vaughn J.N."/>
            <person name="Grimwood J."/>
            <person name="Jenkins J."/>
            <person name="Barry K."/>
            <person name="Lindquist E."/>
            <person name="Hellsten U."/>
            <person name="Deshpande S."/>
            <person name="Wang X."/>
            <person name="Wu X."/>
            <person name="Mitros T."/>
            <person name="Triplett J."/>
            <person name="Yang X."/>
            <person name="Ye C.Y."/>
            <person name="Mauro-Herrera M."/>
            <person name="Wang L."/>
            <person name="Li P."/>
            <person name="Sharma M."/>
            <person name="Sharma R."/>
            <person name="Ronald P.C."/>
            <person name="Panaud O."/>
            <person name="Kellogg E.A."/>
            <person name="Brutnell T.P."/>
            <person name="Doust A.N."/>
            <person name="Tuskan G.A."/>
            <person name="Rokhsar D."/>
            <person name="Devos K.M."/>
        </authorList>
    </citation>
    <scope>NUCLEOTIDE SEQUENCE [LARGE SCALE GENOMIC DNA]</scope>
    <source>
        <strain evidence="2">cv. Yugu1</strain>
    </source>
</reference>
<dbReference type="AlphaFoldDB" id="K3Z1Z3"/>
<keyword evidence="2" id="KW-1185">Reference proteome</keyword>
<dbReference type="Gramene" id="KQL28126">
    <property type="protein sequence ID" value="KQL28126"/>
    <property type="gene ID" value="SETIT_020561mg"/>
</dbReference>
<evidence type="ECO:0000313" key="2">
    <source>
        <dbReference type="Proteomes" id="UP000004995"/>
    </source>
</evidence>